<protein>
    <submittedName>
        <fullName evidence="2">Retinol dehydrogenase 12</fullName>
    </submittedName>
</protein>
<accession>A0A419PRI7</accession>
<dbReference type="OrthoDB" id="191139at2759"/>
<evidence type="ECO:0000256" key="1">
    <source>
        <dbReference type="ARBA" id="ARBA00023002"/>
    </source>
</evidence>
<dbReference type="SUPFAM" id="SSF51735">
    <property type="entry name" value="NAD(P)-binding Rossmann-fold domains"/>
    <property type="match status" value="1"/>
</dbReference>
<keyword evidence="1" id="KW-0560">Oxidoreductase</keyword>
<gene>
    <name evidence="2" type="ORF">CSKR_102993</name>
</gene>
<keyword evidence="3" id="KW-1185">Reference proteome</keyword>
<sequence length="328" mass="36868">MSWVLVIGAVFSLALLWTLYTYITTHAVCQLPYRLDGQLVLVTGCNQGIGLELVGELARRGARVVMACRDLERAKTGRQQLLRRFGTGVDVEPSQPYQSPITEEQLTCELLDLASYKSIRSFADRMRQKNEPIKILVNNGGIDLYKPEYDSSGIELQLKVNHLGHFLLSQWLRPLLDAAGGARIVVTSSLRHRFATLNLEDLSHPIVGACYSSSKLANVIHANELSKRWGPNIVAVSLHPGLVRTEVFRHHPIRHWIVHHMRFSKTAWQGAQTLLHCCLAKDLVPGGYYAECRLATVNSQALQDGVGEKLWMASEQLVERWSQQPEEQ</sequence>
<dbReference type="PANTHER" id="PTHR43157:SF31">
    <property type="entry name" value="PHOSPHATIDYLINOSITOL-GLYCAN BIOSYNTHESIS CLASS F PROTEIN"/>
    <property type="match status" value="1"/>
</dbReference>
<dbReference type="EMBL" id="NIRI02000013">
    <property type="protein sequence ID" value="KAG5453530.1"/>
    <property type="molecule type" value="Genomic_DNA"/>
</dbReference>
<dbReference type="AlphaFoldDB" id="A0A419PRI7"/>
<proteinExistence type="predicted"/>
<dbReference type="Gene3D" id="3.40.50.720">
    <property type="entry name" value="NAD(P)-binding Rossmann-like Domain"/>
    <property type="match status" value="1"/>
</dbReference>
<evidence type="ECO:0000313" key="2">
    <source>
        <dbReference type="EMBL" id="KAG5453530.1"/>
    </source>
</evidence>
<organism evidence="2 3">
    <name type="scientific">Clonorchis sinensis</name>
    <name type="common">Chinese liver fluke</name>
    <dbReference type="NCBI Taxonomy" id="79923"/>
    <lineage>
        <taxon>Eukaryota</taxon>
        <taxon>Metazoa</taxon>
        <taxon>Spiralia</taxon>
        <taxon>Lophotrochozoa</taxon>
        <taxon>Platyhelminthes</taxon>
        <taxon>Trematoda</taxon>
        <taxon>Digenea</taxon>
        <taxon>Opisthorchiida</taxon>
        <taxon>Opisthorchiata</taxon>
        <taxon>Opisthorchiidae</taxon>
        <taxon>Clonorchis</taxon>
    </lineage>
</organism>
<dbReference type="Proteomes" id="UP000286415">
    <property type="component" value="Unassembled WGS sequence"/>
</dbReference>
<comment type="caution">
    <text evidence="2">The sequence shown here is derived from an EMBL/GenBank/DDBJ whole genome shotgun (WGS) entry which is preliminary data.</text>
</comment>
<dbReference type="InterPro" id="IPR002347">
    <property type="entry name" value="SDR_fam"/>
</dbReference>
<dbReference type="STRING" id="79923.A0A419PRI7"/>
<reference evidence="2 3" key="1">
    <citation type="journal article" date="2018" name="Biotechnol. Adv.">
        <title>Improved genomic resources and new bioinformatic workflow for the carcinogenic parasite Clonorchis sinensis: Biotechnological implications.</title>
        <authorList>
            <person name="Wang D."/>
            <person name="Korhonen P.K."/>
            <person name="Gasser R.B."/>
            <person name="Young N.D."/>
        </authorList>
    </citation>
    <scope>NUCLEOTIDE SEQUENCE [LARGE SCALE GENOMIC DNA]</scope>
    <source>
        <strain evidence="2">Cs-k2</strain>
    </source>
</reference>
<dbReference type="InterPro" id="IPR036291">
    <property type="entry name" value="NAD(P)-bd_dom_sf"/>
</dbReference>
<evidence type="ECO:0000313" key="3">
    <source>
        <dbReference type="Proteomes" id="UP000286415"/>
    </source>
</evidence>
<dbReference type="PANTHER" id="PTHR43157">
    <property type="entry name" value="PHOSPHATIDYLINOSITOL-GLYCAN BIOSYNTHESIS CLASS F PROTEIN-RELATED"/>
    <property type="match status" value="1"/>
</dbReference>
<dbReference type="GO" id="GO:0016491">
    <property type="term" value="F:oxidoreductase activity"/>
    <property type="evidence" value="ECO:0007669"/>
    <property type="project" value="UniProtKB-KW"/>
</dbReference>
<dbReference type="Pfam" id="PF00106">
    <property type="entry name" value="adh_short"/>
    <property type="match status" value="1"/>
</dbReference>
<dbReference type="InParanoid" id="A0A419PRI7"/>
<name>A0A419PRI7_CLOSI</name>
<reference evidence="2 3" key="2">
    <citation type="journal article" date="2021" name="Genomics">
        <title>High-quality reference genome for Clonorchis sinensis.</title>
        <authorList>
            <person name="Young N.D."/>
            <person name="Stroehlein A.J."/>
            <person name="Kinkar L."/>
            <person name="Wang T."/>
            <person name="Sohn W.M."/>
            <person name="Chang B.C.H."/>
            <person name="Kaur P."/>
            <person name="Weisz D."/>
            <person name="Dudchenko O."/>
            <person name="Aiden E.L."/>
            <person name="Korhonen P.K."/>
            <person name="Gasser R.B."/>
        </authorList>
    </citation>
    <scope>NUCLEOTIDE SEQUENCE [LARGE SCALE GENOMIC DNA]</scope>
    <source>
        <strain evidence="2">Cs-k2</strain>
    </source>
</reference>